<dbReference type="RefSeq" id="WP_039462590.1">
    <property type="nucleotide sequence ID" value="NZ_JWLZ01000159.1"/>
</dbReference>
<protein>
    <recommendedName>
        <fullName evidence="3">DUF4250 domain-containing protein</fullName>
    </recommendedName>
</protein>
<dbReference type="EMBL" id="JWLZ01000159">
    <property type="protein sequence ID" value="KHT63342.1"/>
    <property type="molecule type" value="Genomic_DNA"/>
</dbReference>
<dbReference type="Proteomes" id="UP000031278">
    <property type="component" value="Unassembled WGS sequence"/>
</dbReference>
<evidence type="ECO:0008006" key="3">
    <source>
        <dbReference type="Google" id="ProtNLM"/>
    </source>
</evidence>
<proteinExistence type="predicted"/>
<sequence length="62" mass="7321">MEINNLLNMDGNIVLGIVNERLRLECSTVEELVSRYELDFNELSQKMEDLGYHYDPINNQFK</sequence>
<dbReference type="AlphaFoldDB" id="A0A0B9H379"/>
<gene>
    <name evidence="1" type="ORF">RJ45_13200</name>
</gene>
<evidence type="ECO:0000313" key="2">
    <source>
        <dbReference type="Proteomes" id="UP000031278"/>
    </source>
</evidence>
<evidence type="ECO:0000313" key="1">
    <source>
        <dbReference type="EMBL" id="KHT63342.1"/>
    </source>
</evidence>
<dbReference type="Pfam" id="PF14056">
    <property type="entry name" value="DUF4250"/>
    <property type="match status" value="1"/>
</dbReference>
<organism evidence="1 2">
    <name type="scientific">Photobacterium gaetbulicola</name>
    <dbReference type="NCBI Taxonomy" id="1295392"/>
    <lineage>
        <taxon>Bacteria</taxon>
        <taxon>Pseudomonadati</taxon>
        <taxon>Pseudomonadota</taxon>
        <taxon>Gammaproteobacteria</taxon>
        <taxon>Vibrionales</taxon>
        <taxon>Vibrionaceae</taxon>
        <taxon>Photobacterium</taxon>
    </lineage>
</organism>
<reference evidence="1 2" key="1">
    <citation type="submission" date="2014-12" db="EMBL/GenBank/DDBJ databases">
        <title>Genome sequencing of Photobacterium gaetbulicola AD005a.</title>
        <authorList>
            <person name="Adrian T.G.S."/>
            <person name="Chan K.G."/>
        </authorList>
    </citation>
    <scope>NUCLEOTIDE SEQUENCE [LARGE SCALE GENOMIC DNA]</scope>
    <source>
        <strain evidence="1 2">AD005a</strain>
    </source>
</reference>
<accession>A0A0B9H379</accession>
<comment type="caution">
    <text evidence="1">The sequence shown here is derived from an EMBL/GenBank/DDBJ whole genome shotgun (WGS) entry which is preliminary data.</text>
</comment>
<dbReference type="InterPro" id="IPR025346">
    <property type="entry name" value="DUF4250"/>
</dbReference>
<name>A0A0B9H379_9GAMM</name>